<dbReference type="Pfam" id="PF00005">
    <property type="entry name" value="ABC_tran"/>
    <property type="match status" value="2"/>
</dbReference>
<dbReference type="Gene3D" id="3.40.50.300">
    <property type="entry name" value="P-loop containing nucleotide triphosphate hydrolases"/>
    <property type="match status" value="2"/>
</dbReference>
<dbReference type="GO" id="GO:0005524">
    <property type="term" value="F:ATP binding"/>
    <property type="evidence" value="ECO:0007669"/>
    <property type="project" value="UniProtKB-KW"/>
</dbReference>
<accession>A0ABN6H3M2</accession>
<reference evidence="5 6" key="1">
    <citation type="submission" date="2021-06" db="EMBL/GenBank/DDBJ databases">
        <title>Complete genome of Haloferula helveola possessing various polysaccharide degrading enzymes.</title>
        <authorList>
            <person name="Takami H."/>
            <person name="Huang C."/>
            <person name="Hamasaki K."/>
        </authorList>
    </citation>
    <scope>NUCLEOTIDE SEQUENCE [LARGE SCALE GENOMIC DNA]</scope>
    <source>
        <strain evidence="5 6">CN-1</strain>
    </source>
</reference>
<keyword evidence="6" id="KW-1185">Reference proteome</keyword>
<keyword evidence="1" id="KW-0677">Repeat</keyword>
<proteinExistence type="predicted"/>
<dbReference type="PANTHER" id="PTHR19211:SF14">
    <property type="entry name" value="ATP-BINDING CASSETTE SUB-FAMILY F MEMBER 1"/>
    <property type="match status" value="1"/>
</dbReference>
<feature type="domain" description="ABC transporter" evidence="4">
    <location>
        <begin position="319"/>
        <end position="534"/>
    </location>
</feature>
<dbReference type="CDD" id="cd03221">
    <property type="entry name" value="ABCF_EF-3"/>
    <property type="match status" value="2"/>
</dbReference>
<feature type="domain" description="ABC transporter" evidence="4">
    <location>
        <begin position="2"/>
        <end position="252"/>
    </location>
</feature>
<dbReference type="SMART" id="SM00382">
    <property type="entry name" value="AAA"/>
    <property type="match status" value="2"/>
</dbReference>
<dbReference type="InterPro" id="IPR017871">
    <property type="entry name" value="ABC_transporter-like_CS"/>
</dbReference>
<dbReference type="PANTHER" id="PTHR19211">
    <property type="entry name" value="ATP-BINDING TRANSPORT PROTEIN-RELATED"/>
    <property type="match status" value="1"/>
</dbReference>
<name>A0ABN6H3M2_9BACT</name>
<sequence>MLSIHKLTKVLGGRTLFRDAELTVNWGERIALVGPNGAGKSTLFKMILGEEDIDSGTVERDEYAIVGSLEQEAGDPGDETVLEIAMGINPEMVGYLRTMREHEKAGTIEAKEYAHAQDQFNLHNGYQLEPKAKKILAGLGYKQDDFTRPASEFSGGWVMRAYLARLLVMEPDLLMLDEPTNHLDLITLLWFQRYLSNYPGAIFLISHDRDFMDAIVETVVEIDPDAAELITYTGNYSSYLEQREKTYEQKVQAYRNQRKEIEGHQEFIDRFRQVGSKAAQVQSRIKFLEKLDKIEKPRAPRKPFKFTFPQPERSNQKVVELKKADFSYGNDKKIYEGLDLTVERGDKIVLVGPNGAGKSTLLKILAGQLELTGGEKEVGYLTKLGYYSQHRSDTLNESNRVLDEVMDSCPTLREEDARAILGSFLFRRADVEKRCGVLSGGEKSRLNLVKFLVDPPNLLLMDEPTTHLDILSIDSLVNALKSYEGTLVFISHDVHFIRHLAETTLHISRSEDDSHSILTRYTGGYDYFLEKSGLDDDRSAVTAS</sequence>
<dbReference type="InterPro" id="IPR050611">
    <property type="entry name" value="ABCF"/>
</dbReference>
<dbReference type="InterPro" id="IPR032781">
    <property type="entry name" value="ABC_tran_Xtn"/>
</dbReference>
<evidence type="ECO:0000256" key="3">
    <source>
        <dbReference type="ARBA" id="ARBA00022840"/>
    </source>
</evidence>
<dbReference type="SUPFAM" id="SSF52540">
    <property type="entry name" value="P-loop containing nucleoside triphosphate hydrolases"/>
    <property type="match status" value="2"/>
</dbReference>
<dbReference type="PROSITE" id="PS00211">
    <property type="entry name" value="ABC_TRANSPORTER_1"/>
    <property type="match status" value="1"/>
</dbReference>
<gene>
    <name evidence="5" type="ORF">HAHE_04610</name>
</gene>
<evidence type="ECO:0000259" key="4">
    <source>
        <dbReference type="PROSITE" id="PS50893"/>
    </source>
</evidence>
<dbReference type="Proteomes" id="UP001374893">
    <property type="component" value="Chromosome"/>
</dbReference>
<keyword evidence="3 5" id="KW-0067">ATP-binding</keyword>
<dbReference type="InterPro" id="IPR027417">
    <property type="entry name" value="P-loop_NTPase"/>
</dbReference>
<dbReference type="InterPro" id="IPR003593">
    <property type="entry name" value="AAA+_ATPase"/>
</dbReference>
<dbReference type="EMBL" id="AP024702">
    <property type="protein sequence ID" value="BCX46553.1"/>
    <property type="molecule type" value="Genomic_DNA"/>
</dbReference>
<evidence type="ECO:0000256" key="2">
    <source>
        <dbReference type="ARBA" id="ARBA00022741"/>
    </source>
</evidence>
<organism evidence="5 6">
    <name type="scientific">Haloferula helveola</name>
    <dbReference type="NCBI Taxonomy" id="490095"/>
    <lineage>
        <taxon>Bacteria</taxon>
        <taxon>Pseudomonadati</taxon>
        <taxon>Verrucomicrobiota</taxon>
        <taxon>Verrucomicrobiia</taxon>
        <taxon>Verrucomicrobiales</taxon>
        <taxon>Verrucomicrobiaceae</taxon>
        <taxon>Haloferula</taxon>
    </lineage>
</organism>
<evidence type="ECO:0000313" key="5">
    <source>
        <dbReference type="EMBL" id="BCX46553.1"/>
    </source>
</evidence>
<evidence type="ECO:0000313" key="6">
    <source>
        <dbReference type="Proteomes" id="UP001374893"/>
    </source>
</evidence>
<keyword evidence="2" id="KW-0547">Nucleotide-binding</keyword>
<dbReference type="InterPro" id="IPR003439">
    <property type="entry name" value="ABC_transporter-like_ATP-bd"/>
</dbReference>
<dbReference type="PROSITE" id="PS50893">
    <property type="entry name" value="ABC_TRANSPORTER_2"/>
    <property type="match status" value="2"/>
</dbReference>
<dbReference type="RefSeq" id="WP_338688238.1">
    <property type="nucleotide sequence ID" value="NZ_AP024702.1"/>
</dbReference>
<protein>
    <submittedName>
        <fullName evidence="5">ABC transporter ATP-binding protein</fullName>
    </submittedName>
</protein>
<evidence type="ECO:0000256" key="1">
    <source>
        <dbReference type="ARBA" id="ARBA00022737"/>
    </source>
</evidence>
<dbReference type="Pfam" id="PF12848">
    <property type="entry name" value="ABC_tran_Xtn"/>
    <property type="match status" value="1"/>
</dbReference>